<accession>A0A0K9YK20</accession>
<evidence type="ECO:0000313" key="2">
    <source>
        <dbReference type="EMBL" id="GED71528.1"/>
    </source>
</evidence>
<dbReference type="Pfam" id="PF13787">
    <property type="entry name" value="HXXEE"/>
    <property type="match status" value="1"/>
</dbReference>
<feature type="transmembrane region" description="Helical" evidence="1">
    <location>
        <begin position="164"/>
        <end position="182"/>
    </location>
</feature>
<dbReference type="Proteomes" id="UP000036834">
    <property type="component" value="Unassembled WGS sequence"/>
</dbReference>
<dbReference type="EMBL" id="LGIQ01000016">
    <property type="protein sequence ID" value="KNB69011.1"/>
    <property type="molecule type" value="Genomic_DNA"/>
</dbReference>
<reference evidence="3" key="2">
    <citation type="submission" date="2015-07" db="EMBL/GenBank/DDBJ databases">
        <title>MeaNS - Measles Nucleotide Surveillance Program.</title>
        <authorList>
            <person name="Tran T."/>
            <person name="Druce J."/>
        </authorList>
    </citation>
    <scope>NUCLEOTIDE SEQUENCE</scope>
    <source>
        <strain evidence="3">DSM 9887</strain>
    </source>
</reference>
<feature type="transmembrane region" description="Helical" evidence="1">
    <location>
        <begin position="132"/>
        <end position="152"/>
    </location>
</feature>
<name>A0A0K9YK20_9BACL</name>
<dbReference type="OrthoDB" id="2591569at2"/>
<dbReference type="InterPro" id="IPR025671">
    <property type="entry name" value="HXXEE"/>
</dbReference>
<gene>
    <name evidence="3" type="ORF">ADS79_31310</name>
    <name evidence="2" type="ORF">BRE01_52300</name>
</gene>
<keyword evidence="5" id="KW-1185">Reference proteome</keyword>
<feature type="transmembrane region" description="Helical" evidence="1">
    <location>
        <begin position="12"/>
        <end position="30"/>
    </location>
</feature>
<keyword evidence="1" id="KW-1133">Transmembrane helix</keyword>
<keyword evidence="1" id="KW-0812">Transmembrane</keyword>
<comment type="caution">
    <text evidence="3">The sequence shown here is derived from an EMBL/GenBank/DDBJ whole genome shotgun (WGS) entry which is preliminary data.</text>
</comment>
<proteinExistence type="predicted"/>
<reference evidence="2 5" key="3">
    <citation type="submission" date="2019-06" db="EMBL/GenBank/DDBJ databases">
        <title>Whole genome shotgun sequence of Brevibacillus reuszeri NBRC 15719.</title>
        <authorList>
            <person name="Hosoyama A."/>
            <person name="Uohara A."/>
            <person name="Ohji S."/>
            <person name="Ichikawa N."/>
        </authorList>
    </citation>
    <scope>NUCLEOTIDE SEQUENCE [LARGE SCALE GENOMIC DNA]</scope>
    <source>
        <strain evidence="2 5">NBRC 15719</strain>
    </source>
</reference>
<evidence type="ECO:0000313" key="5">
    <source>
        <dbReference type="Proteomes" id="UP000319578"/>
    </source>
</evidence>
<feature type="transmembrane region" description="Helical" evidence="1">
    <location>
        <begin position="102"/>
        <end position="120"/>
    </location>
</feature>
<dbReference type="AlphaFoldDB" id="A0A0K9YK20"/>
<sequence>MDFLRKYWQDLGLIVAVGVGIYLLNGWGTIPTTEGLLWLSFIAILVHQFEEYRWPGYFPGLFNGLIFKSDHPELYPLNPQSAMIINLVIAYVFYLVPVFFPSVVWLGLAPVFMGFFQFIWHGIFANRLAKTIYNPGLFAVVFLHIPIGVWYIQHIVTNNMATAVDWIVGTLYFIVAVYILIVKGNMWLKNENTRHAFSPQQLGMFGRTSFLKK</sequence>
<evidence type="ECO:0000256" key="1">
    <source>
        <dbReference type="SAM" id="Phobius"/>
    </source>
</evidence>
<dbReference type="STRING" id="54915.ADS79_31310"/>
<organism evidence="3 4">
    <name type="scientific">Brevibacillus reuszeri</name>
    <dbReference type="NCBI Taxonomy" id="54915"/>
    <lineage>
        <taxon>Bacteria</taxon>
        <taxon>Bacillati</taxon>
        <taxon>Bacillota</taxon>
        <taxon>Bacilli</taxon>
        <taxon>Bacillales</taxon>
        <taxon>Paenibacillaceae</taxon>
        <taxon>Brevibacillus</taxon>
    </lineage>
</organism>
<dbReference type="RefSeq" id="WP_049742394.1">
    <property type="nucleotide sequence ID" value="NZ_BJON01000021.1"/>
</dbReference>
<protein>
    <submittedName>
        <fullName evidence="3">Membrane protein</fullName>
    </submittedName>
</protein>
<dbReference type="PATRIC" id="fig|54915.3.peg.5961"/>
<keyword evidence="1" id="KW-0472">Membrane</keyword>
<dbReference type="Proteomes" id="UP000319578">
    <property type="component" value="Unassembled WGS sequence"/>
</dbReference>
<evidence type="ECO:0000313" key="3">
    <source>
        <dbReference type="EMBL" id="KNB69011.1"/>
    </source>
</evidence>
<evidence type="ECO:0000313" key="4">
    <source>
        <dbReference type="Proteomes" id="UP000036834"/>
    </source>
</evidence>
<dbReference type="EMBL" id="BJON01000021">
    <property type="protein sequence ID" value="GED71528.1"/>
    <property type="molecule type" value="Genomic_DNA"/>
</dbReference>
<reference evidence="4" key="1">
    <citation type="submission" date="2015-07" db="EMBL/GenBank/DDBJ databases">
        <title>Genome sequencing project for genomic taxonomy and phylogenomics of Bacillus-like bacteria.</title>
        <authorList>
            <person name="Liu B."/>
            <person name="Wang J."/>
            <person name="Zhu Y."/>
            <person name="Liu G."/>
            <person name="Chen Q."/>
            <person name="Chen Z."/>
            <person name="Lan J."/>
            <person name="Che J."/>
            <person name="Ge C."/>
            <person name="Shi H."/>
            <person name="Pan Z."/>
            <person name="Liu X."/>
        </authorList>
    </citation>
    <scope>NUCLEOTIDE SEQUENCE [LARGE SCALE GENOMIC DNA]</scope>
    <source>
        <strain evidence="4">DSM 9887</strain>
    </source>
</reference>